<dbReference type="CDD" id="cd00211">
    <property type="entry name" value="PTS_IIA_fru"/>
    <property type="match status" value="1"/>
</dbReference>
<feature type="domain" description="PTS EIIA type-2" evidence="1">
    <location>
        <begin position="5"/>
        <end position="148"/>
    </location>
</feature>
<dbReference type="Proteomes" id="UP000595857">
    <property type="component" value="Chromosome"/>
</dbReference>
<dbReference type="RefSeq" id="WP_201631285.1">
    <property type="nucleotide sequence ID" value="NZ_CP068046.1"/>
</dbReference>
<accession>A0ABX7C329</accession>
<dbReference type="InterPro" id="IPR051541">
    <property type="entry name" value="PTS_SugarTrans_NitroReg"/>
</dbReference>
<sequence>MKIVELIPAERIFVGVNVANRRELLGFFAQRAGELGLVDRQQCQQGLAEREELGSTGLGHGIAIPHARVAGIGHAVGMCAVLARPIDFEAVDQEPVDVAFMLLLPEQSGGEPMKALSRVAKIARQEQVINALRRAHSTEETFGILQSADEEL</sequence>
<dbReference type="PROSITE" id="PS00372">
    <property type="entry name" value="PTS_EIIA_TYPE_2_HIS"/>
    <property type="match status" value="1"/>
</dbReference>
<proteinExistence type="predicted"/>
<keyword evidence="2" id="KW-0762">Sugar transport</keyword>
<dbReference type="PANTHER" id="PTHR47738:SF1">
    <property type="entry name" value="NITROGEN REGULATORY PROTEIN"/>
    <property type="match status" value="1"/>
</dbReference>
<organism evidence="2 3">
    <name type="scientific">Devosia rhizoryzae</name>
    <dbReference type="NCBI Taxonomy" id="2774137"/>
    <lineage>
        <taxon>Bacteria</taxon>
        <taxon>Pseudomonadati</taxon>
        <taxon>Pseudomonadota</taxon>
        <taxon>Alphaproteobacteria</taxon>
        <taxon>Hyphomicrobiales</taxon>
        <taxon>Devosiaceae</taxon>
        <taxon>Devosia</taxon>
    </lineage>
</organism>
<name>A0ABX7C329_9HYPH</name>
<dbReference type="InterPro" id="IPR002178">
    <property type="entry name" value="PTS_EIIA_type-2_dom"/>
</dbReference>
<protein>
    <submittedName>
        <fullName evidence="2">PTS sugar transporter subunit IIA</fullName>
    </submittedName>
</protein>
<dbReference type="PANTHER" id="PTHR47738">
    <property type="entry name" value="PTS SYSTEM FRUCTOSE-LIKE EIIA COMPONENT-RELATED"/>
    <property type="match status" value="1"/>
</dbReference>
<dbReference type="InterPro" id="IPR016152">
    <property type="entry name" value="PTrfase/Anion_transptr"/>
</dbReference>
<dbReference type="Pfam" id="PF00359">
    <property type="entry name" value="PTS_EIIA_2"/>
    <property type="match status" value="1"/>
</dbReference>
<keyword evidence="2" id="KW-0813">Transport</keyword>
<dbReference type="EMBL" id="CP068046">
    <property type="protein sequence ID" value="QQR38647.1"/>
    <property type="molecule type" value="Genomic_DNA"/>
</dbReference>
<dbReference type="PROSITE" id="PS51094">
    <property type="entry name" value="PTS_EIIA_TYPE_2"/>
    <property type="match status" value="1"/>
</dbReference>
<evidence type="ECO:0000259" key="1">
    <source>
        <dbReference type="PROSITE" id="PS51094"/>
    </source>
</evidence>
<keyword evidence="3" id="KW-1185">Reference proteome</keyword>
<evidence type="ECO:0000313" key="3">
    <source>
        <dbReference type="Proteomes" id="UP000595857"/>
    </source>
</evidence>
<reference evidence="2 3" key="1">
    <citation type="submission" date="2021-01" db="EMBL/GenBank/DDBJ databases">
        <title>Genome seq and assembly of Devosia sp. LEGU1.</title>
        <authorList>
            <person name="Chhetri G."/>
        </authorList>
    </citation>
    <scope>NUCLEOTIDE SEQUENCE [LARGE SCALE GENOMIC DNA]</scope>
    <source>
        <strain evidence="2 3">LEGU1</strain>
    </source>
</reference>
<evidence type="ECO:0000313" key="2">
    <source>
        <dbReference type="EMBL" id="QQR38647.1"/>
    </source>
</evidence>
<dbReference type="SUPFAM" id="SSF55804">
    <property type="entry name" value="Phoshotransferase/anion transport protein"/>
    <property type="match status" value="1"/>
</dbReference>
<gene>
    <name evidence="2" type="ORF">JI748_12850</name>
</gene>
<dbReference type="Gene3D" id="3.40.930.10">
    <property type="entry name" value="Mannitol-specific EII, Chain A"/>
    <property type="match status" value="1"/>
</dbReference>